<gene>
    <name evidence="1" type="ORF">HNQ52_002936</name>
</gene>
<dbReference type="EMBL" id="JACHHP010000006">
    <property type="protein sequence ID" value="MBB5209367.1"/>
    <property type="molecule type" value="Genomic_DNA"/>
</dbReference>
<dbReference type="Proteomes" id="UP000521199">
    <property type="component" value="Unassembled WGS sequence"/>
</dbReference>
<evidence type="ECO:0000313" key="2">
    <source>
        <dbReference type="Proteomes" id="UP000521199"/>
    </source>
</evidence>
<name>A0A7W8D851_9GAMM</name>
<dbReference type="AlphaFoldDB" id="A0A7W8D851"/>
<dbReference type="NCBIfam" id="TIGR02523">
    <property type="entry name" value="type_IV_pilV"/>
    <property type="match status" value="1"/>
</dbReference>
<protein>
    <submittedName>
        <fullName evidence="1">Type IV pilus assembly protein PilV</fullName>
    </submittedName>
</protein>
<proteinExistence type="predicted"/>
<dbReference type="InterPro" id="IPR013362">
    <property type="entry name" value="Pilus_4_PilV"/>
</dbReference>
<comment type="caution">
    <text evidence="1">The sequence shown here is derived from an EMBL/GenBank/DDBJ whole genome shotgun (WGS) entry which is preliminary data.</text>
</comment>
<accession>A0A7W8D851</accession>
<sequence length="161" mass="16809">MIAVLVLSIGLLGMAALQGMSLQNARSANYRSQATNLAYQLIDSMRGNRTSANLSGYLSGLDSWTPVCAGPAATPPSDCVGASVNPVVCDVARWQDRICRDLPNGRGRIVGAFATAPGTTSGTVTGDIVVQLCWADDLRNYDASADCSDDGETLFSTSTTL</sequence>
<organism evidence="1 2">
    <name type="scientific">Chiayiivirga flava</name>
    <dbReference type="NCBI Taxonomy" id="659595"/>
    <lineage>
        <taxon>Bacteria</taxon>
        <taxon>Pseudomonadati</taxon>
        <taxon>Pseudomonadota</taxon>
        <taxon>Gammaproteobacteria</taxon>
        <taxon>Lysobacterales</taxon>
        <taxon>Lysobacteraceae</taxon>
        <taxon>Chiayiivirga</taxon>
    </lineage>
</organism>
<keyword evidence="2" id="KW-1185">Reference proteome</keyword>
<evidence type="ECO:0000313" key="1">
    <source>
        <dbReference type="EMBL" id="MBB5209367.1"/>
    </source>
</evidence>
<reference evidence="1 2" key="1">
    <citation type="submission" date="2020-08" db="EMBL/GenBank/DDBJ databases">
        <title>Genomic Encyclopedia of Type Strains, Phase IV (KMG-IV): sequencing the most valuable type-strain genomes for metagenomic binning, comparative biology and taxonomic classification.</title>
        <authorList>
            <person name="Goeker M."/>
        </authorList>
    </citation>
    <scope>NUCLEOTIDE SEQUENCE [LARGE SCALE GENOMIC DNA]</scope>
    <source>
        <strain evidence="1 2">DSM 24163</strain>
    </source>
</reference>